<dbReference type="PANTHER" id="PTHR28259:SF1">
    <property type="entry name" value="FLUORIDE EXPORT PROTEIN 1-RELATED"/>
    <property type="match status" value="1"/>
</dbReference>
<comment type="function">
    <text evidence="9 10">Fluoride-specific ion channel. Important for reducing fluoride concentration in the cell, thus reducing its toxicity.</text>
</comment>
<keyword evidence="2 10" id="KW-1003">Cell membrane</keyword>
<dbReference type="Pfam" id="PF02537">
    <property type="entry name" value="CRCB"/>
    <property type="match status" value="1"/>
</dbReference>
<dbReference type="GO" id="GO:0062054">
    <property type="term" value="F:fluoride channel activity"/>
    <property type="evidence" value="ECO:0007669"/>
    <property type="project" value="UniProtKB-UniRule"/>
</dbReference>
<gene>
    <name evidence="10" type="primary">fluC</name>
    <name evidence="10" type="synonym">crcB</name>
    <name evidence="11" type="ORF">H9627_12740</name>
</gene>
<feature type="binding site" evidence="10">
    <location>
        <position position="66"/>
    </location>
    <ligand>
        <name>Na(+)</name>
        <dbReference type="ChEBI" id="CHEBI:29101"/>
        <note>structural</note>
    </ligand>
</feature>
<evidence type="ECO:0000256" key="6">
    <source>
        <dbReference type="ARBA" id="ARBA00023303"/>
    </source>
</evidence>
<reference evidence="11 12" key="1">
    <citation type="submission" date="2020-08" db="EMBL/GenBank/DDBJ databases">
        <title>A Genomic Blueprint of the Chicken Gut Microbiome.</title>
        <authorList>
            <person name="Gilroy R."/>
            <person name="Ravi A."/>
            <person name="Getino M."/>
            <person name="Pursley I."/>
            <person name="Horton D.L."/>
            <person name="Alikhan N.-F."/>
            <person name="Baker D."/>
            <person name="Gharbi K."/>
            <person name="Hall N."/>
            <person name="Watson M."/>
            <person name="Adriaenssens E.M."/>
            <person name="Foster-Nyarko E."/>
            <person name="Jarju S."/>
            <person name="Secka A."/>
            <person name="Antonio M."/>
            <person name="Oren A."/>
            <person name="Chaudhuri R."/>
            <person name="La Ragione R.M."/>
            <person name="Hildebrand F."/>
            <person name="Pallen M.J."/>
        </authorList>
    </citation>
    <scope>NUCLEOTIDE SEQUENCE [LARGE SCALE GENOMIC DNA]</scope>
    <source>
        <strain evidence="11 12">Sa1YVA5</strain>
    </source>
</reference>
<keyword evidence="10" id="KW-0915">Sodium</keyword>
<accession>A0A8I0LGD6</accession>
<dbReference type="HAMAP" id="MF_00454">
    <property type="entry name" value="FluC"/>
    <property type="match status" value="1"/>
</dbReference>
<comment type="subcellular location">
    <subcellularLocation>
        <location evidence="1 10">Cell membrane</location>
        <topology evidence="1 10">Multi-pass membrane protein</topology>
    </subcellularLocation>
</comment>
<protein>
    <recommendedName>
        <fullName evidence="10">Fluoride-specific ion channel FluC</fullName>
    </recommendedName>
</protein>
<feature type="transmembrane region" description="Helical" evidence="10">
    <location>
        <begin position="6"/>
        <end position="24"/>
    </location>
</feature>
<dbReference type="InterPro" id="IPR003691">
    <property type="entry name" value="FluC"/>
</dbReference>
<keyword evidence="6 10" id="KW-0407">Ion channel</keyword>
<dbReference type="AlphaFoldDB" id="A0A8I0LGD6"/>
<name>A0A8I0LGD6_9CORY</name>
<comment type="similarity">
    <text evidence="7 10">Belongs to the fluoride channel Fluc/FEX (TC 1.A.43) family.</text>
</comment>
<evidence type="ECO:0000256" key="10">
    <source>
        <dbReference type="HAMAP-Rule" id="MF_00454"/>
    </source>
</evidence>
<keyword evidence="10" id="KW-0479">Metal-binding</keyword>
<evidence type="ECO:0000256" key="3">
    <source>
        <dbReference type="ARBA" id="ARBA00022692"/>
    </source>
</evidence>
<sequence length="109" mass="11139">MSFVMVAAGAFLGGVLRWALTRLLPARRGTLTANTLACLVAGIVIGSALPVLETALLVTGFCGALSTWSTLARELGELIGKRDWGGLVAYGGTTLVLGIVAVQVGLQLA</sequence>
<evidence type="ECO:0000256" key="7">
    <source>
        <dbReference type="ARBA" id="ARBA00035120"/>
    </source>
</evidence>
<organism evidence="11 12">
    <name type="scientific">Corynebacterium gallinarum</name>
    <dbReference type="NCBI Taxonomy" id="2762214"/>
    <lineage>
        <taxon>Bacteria</taxon>
        <taxon>Bacillati</taxon>
        <taxon>Actinomycetota</taxon>
        <taxon>Actinomycetes</taxon>
        <taxon>Mycobacteriales</taxon>
        <taxon>Corynebacteriaceae</taxon>
        <taxon>Corynebacterium</taxon>
    </lineage>
</organism>
<comment type="caution">
    <text evidence="10">Lacks conserved residue(s) required for the propagation of feature annotation.</text>
</comment>
<comment type="caution">
    <text evidence="11">The sequence shown here is derived from an EMBL/GenBank/DDBJ whole genome shotgun (WGS) entry which is preliminary data.</text>
</comment>
<dbReference type="GO" id="GO:0140114">
    <property type="term" value="P:cellular detoxification of fluoride"/>
    <property type="evidence" value="ECO:0007669"/>
    <property type="project" value="UniProtKB-UniRule"/>
</dbReference>
<keyword evidence="10" id="KW-0406">Ion transport</keyword>
<evidence type="ECO:0000256" key="4">
    <source>
        <dbReference type="ARBA" id="ARBA00022989"/>
    </source>
</evidence>
<evidence type="ECO:0000256" key="5">
    <source>
        <dbReference type="ARBA" id="ARBA00023136"/>
    </source>
</evidence>
<evidence type="ECO:0000256" key="2">
    <source>
        <dbReference type="ARBA" id="ARBA00022475"/>
    </source>
</evidence>
<dbReference type="EMBL" id="JACSPR010000012">
    <property type="protein sequence ID" value="MBD8031174.1"/>
    <property type="molecule type" value="Genomic_DNA"/>
</dbReference>
<keyword evidence="5 10" id="KW-0472">Membrane</keyword>
<proteinExistence type="inferred from homology"/>
<keyword evidence="10" id="KW-0813">Transport</keyword>
<keyword evidence="3 10" id="KW-0812">Transmembrane</keyword>
<evidence type="ECO:0000256" key="9">
    <source>
        <dbReference type="ARBA" id="ARBA00049940"/>
    </source>
</evidence>
<evidence type="ECO:0000313" key="12">
    <source>
        <dbReference type="Proteomes" id="UP000650224"/>
    </source>
</evidence>
<evidence type="ECO:0000313" key="11">
    <source>
        <dbReference type="EMBL" id="MBD8031174.1"/>
    </source>
</evidence>
<dbReference type="GO" id="GO:0046872">
    <property type="term" value="F:metal ion binding"/>
    <property type="evidence" value="ECO:0007669"/>
    <property type="project" value="UniProtKB-KW"/>
</dbReference>
<keyword evidence="12" id="KW-1185">Reference proteome</keyword>
<feature type="binding site" evidence="10">
    <location>
        <position position="63"/>
    </location>
    <ligand>
        <name>Na(+)</name>
        <dbReference type="ChEBI" id="CHEBI:29101"/>
        <note>structural</note>
    </ligand>
</feature>
<evidence type="ECO:0000256" key="1">
    <source>
        <dbReference type="ARBA" id="ARBA00004651"/>
    </source>
</evidence>
<feature type="transmembrane region" description="Helical" evidence="10">
    <location>
        <begin position="84"/>
        <end position="106"/>
    </location>
</feature>
<keyword evidence="4 10" id="KW-1133">Transmembrane helix</keyword>
<comment type="catalytic activity">
    <reaction evidence="8">
        <text>fluoride(in) = fluoride(out)</text>
        <dbReference type="Rhea" id="RHEA:76159"/>
        <dbReference type="ChEBI" id="CHEBI:17051"/>
    </reaction>
    <physiologicalReaction direction="left-to-right" evidence="8">
        <dbReference type="Rhea" id="RHEA:76160"/>
    </physiologicalReaction>
</comment>
<dbReference type="GO" id="GO:0005886">
    <property type="term" value="C:plasma membrane"/>
    <property type="evidence" value="ECO:0007669"/>
    <property type="project" value="UniProtKB-SubCell"/>
</dbReference>
<dbReference type="Proteomes" id="UP000650224">
    <property type="component" value="Unassembled WGS sequence"/>
</dbReference>
<comment type="activity regulation">
    <text evidence="10">Na(+) is not transported, but it plays an essential structural role and its presence is essential for fluoride channel function.</text>
</comment>
<dbReference type="PANTHER" id="PTHR28259">
    <property type="entry name" value="FLUORIDE EXPORT PROTEIN 1-RELATED"/>
    <property type="match status" value="1"/>
</dbReference>
<evidence type="ECO:0000256" key="8">
    <source>
        <dbReference type="ARBA" id="ARBA00035585"/>
    </source>
</evidence>